<organism evidence="10 11">
    <name type="scientific">Microcoleus asticus IPMA8</name>
    <dbReference type="NCBI Taxonomy" id="2563858"/>
    <lineage>
        <taxon>Bacteria</taxon>
        <taxon>Bacillati</taxon>
        <taxon>Cyanobacteriota</taxon>
        <taxon>Cyanophyceae</taxon>
        <taxon>Oscillatoriophycideae</taxon>
        <taxon>Oscillatoriales</taxon>
        <taxon>Microcoleaceae</taxon>
        <taxon>Microcoleus</taxon>
        <taxon>Microcoleus asticus</taxon>
    </lineage>
</organism>
<evidence type="ECO:0000256" key="6">
    <source>
        <dbReference type="ARBA" id="ARBA00022989"/>
    </source>
</evidence>
<evidence type="ECO:0000313" key="10">
    <source>
        <dbReference type="EMBL" id="NQE35598.1"/>
    </source>
</evidence>
<keyword evidence="11" id="KW-1185">Reference proteome</keyword>
<dbReference type="EMBL" id="SRRZ01000059">
    <property type="protein sequence ID" value="NQE35598.1"/>
    <property type="molecule type" value="Genomic_DNA"/>
</dbReference>
<dbReference type="CDD" id="cd17321">
    <property type="entry name" value="MFS_MMR_MDR_like"/>
    <property type="match status" value="1"/>
</dbReference>
<dbReference type="InterPro" id="IPR004638">
    <property type="entry name" value="EmrB-like"/>
</dbReference>
<sequence length="487" mass="52624">MSTTPAENSNELRQEEKKTSEKWWTTVGIGIGVFIFALDVYIVNLALPVMVESLHTSFATSQWIVLSYLLAIAIFVILVSKLGDIWNKKRLYIIGLTIFTISSLLCGMAPNVGFLIAFRGLQGIGAAFLSGLGTAMIVEAFPAAERGLGLGIRAGIYGMGITLGPIVGGLLMSVGGWPLIFWVNVPIGIFAILIVACFVPNSAISGNPENFDIIGTLVLTIVLTSFILGITLLQKGNSYIAINMLGFSVVSLIGFLWFESRIAAPMIELKIFQSVEFSLGLTLRFIANFAIAGVIFILPFFFTFLEHYSTQKSGFLMVVPSLLIVTTAPIAGILSDRFGTQLITLIGLVFMAIGCFLISRFDTELTVIKYILGIIPYGVGVAMFNSPNNSSIMGAAPKERLGIASGLLSFSRILGQMLGVPIVGALFFFTTSFSANFAPNIDISNAPVQALLFATHTTFLVLGVLLIVSTMFATLFWWRENKKVAIL</sequence>
<feature type="transmembrane region" description="Helical" evidence="8">
    <location>
        <begin position="239"/>
        <end position="258"/>
    </location>
</feature>
<feature type="transmembrane region" description="Helical" evidence="8">
    <location>
        <begin position="342"/>
        <end position="361"/>
    </location>
</feature>
<dbReference type="Proteomes" id="UP000702425">
    <property type="component" value="Unassembled WGS sequence"/>
</dbReference>
<dbReference type="InterPro" id="IPR020846">
    <property type="entry name" value="MFS_dom"/>
</dbReference>
<dbReference type="PANTHER" id="PTHR42718:SF9">
    <property type="entry name" value="MAJOR FACILITATOR SUPERFAMILY MULTIDRUG TRANSPORTER MFSC"/>
    <property type="match status" value="1"/>
</dbReference>
<dbReference type="SUPFAM" id="SSF103473">
    <property type="entry name" value="MFS general substrate transporter"/>
    <property type="match status" value="1"/>
</dbReference>
<dbReference type="InterPro" id="IPR036259">
    <property type="entry name" value="MFS_trans_sf"/>
</dbReference>
<keyword evidence="6 8" id="KW-1133">Transmembrane helix</keyword>
<dbReference type="Gene3D" id="1.20.1250.20">
    <property type="entry name" value="MFS general substrate transporter like domains"/>
    <property type="match status" value="1"/>
</dbReference>
<feature type="transmembrane region" description="Helical" evidence="8">
    <location>
        <begin position="211"/>
        <end position="233"/>
    </location>
</feature>
<feature type="transmembrane region" description="Helical" evidence="8">
    <location>
        <begin position="124"/>
        <end position="142"/>
    </location>
</feature>
<dbReference type="RefSeq" id="WP_172189125.1">
    <property type="nucleotide sequence ID" value="NZ_CAWPPK010000273.1"/>
</dbReference>
<evidence type="ECO:0000259" key="9">
    <source>
        <dbReference type="PROSITE" id="PS50850"/>
    </source>
</evidence>
<evidence type="ECO:0000256" key="5">
    <source>
        <dbReference type="ARBA" id="ARBA00022692"/>
    </source>
</evidence>
<feature type="transmembrane region" description="Helical" evidence="8">
    <location>
        <begin position="407"/>
        <end position="430"/>
    </location>
</feature>
<evidence type="ECO:0000256" key="3">
    <source>
        <dbReference type="ARBA" id="ARBA00022448"/>
    </source>
</evidence>
<feature type="transmembrane region" description="Helical" evidence="8">
    <location>
        <begin position="179"/>
        <end position="199"/>
    </location>
</feature>
<proteinExistence type="inferred from homology"/>
<protein>
    <submittedName>
        <fullName evidence="10">Riboflavin transporter RibZ</fullName>
    </submittedName>
</protein>
<feature type="transmembrane region" description="Helical" evidence="8">
    <location>
        <begin position="367"/>
        <end position="386"/>
    </location>
</feature>
<dbReference type="Pfam" id="PF07690">
    <property type="entry name" value="MFS_1"/>
    <property type="match status" value="1"/>
</dbReference>
<feature type="transmembrane region" description="Helical" evidence="8">
    <location>
        <begin position="23"/>
        <end position="43"/>
    </location>
</feature>
<feature type="transmembrane region" description="Helical" evidence="8">
    <location>
        <begin position="450"/>
        <end position="478"/>
    </location>
</feature>
<evidence type="ECO:0000256" key="7">
    <source>
        <dbReference type="ARBA" id="ARBA00023136"/>
    </source>
</evidence>
<feature type="transmembrane region" description="Helical" evidence="8">
    <location>
        <begin position="91"/>
        <end position="118"/>
    </location>
</feature>
<gene>
    <name evidence="10" type="primary">ribZ</name>
    <name evidence="10" type="ORF">E5S67_03333</name>
</gene>
<accession>A0ABX2D0C5</accession>
<comment type="subcellular location">
    <subcellularLocation>
        <location evidence="1">Cell membrane</location>
        <topology evidence="1">Multi-pass membrane protein</topology>
    </subcellularLocation>
</comment>
<keyword evidence="4" id="KW-1003">Cell membrane</keyword>
<feature type="transmembrane region" description="Helical" evidence="8">
    <location>
        <begin position="314"/>
        <end position="335"/>
    </location>
</feature>
<keyword evidence="7 8" id="KW-0472">Membrane</keyword>
<comment type="similarity">
    <text evidence="2">Belongs to the major facilitator superfamily. EmrB family.</text>
</comment>
<evidence type="ECO:0000256" key="4">
    <source>
        <dbReference type="ARBA" id="ARBA00022475"/>
    </source>
</evidence>
<evidence type="ECO:0000256" key="8">
    <source>
        <dbReference type="SAM" id="Phobius"/>
    </source>
</evidence>
<keyword evidence="3" id="KW-0813">Transport</keyword>
<comment type="caution">
    <text evidence="10">The sequence shown here is derived from an EMBL/GenBank/DDBJ whole genome shotgun (WGS) entry which is preliminary data.</text>
</comment>
<feature type="domain" description="Major facilitator superfamily (MFS) profile" evidence="9">
    <location>
        <begin position="25"/>
        <end position="481"/>
    </location>
</feature>
<feature type="transmembrane region" description="Helical" evidence="8">
    <location>
        <begin position="279"/>
        <end position="302"/>
    </location>
</feature>
<feature type="transmembrane region" description="Helical" evidence="8">
    <location>
        <begin position="154"/>
        <end position="173"/>
    </location>
</feature>
<evidence type="ECO:0000256" key="1">
    <source>
        <dbReference type="ARBA" id="ARBA00004651"/>
    </source>
</evidence>
<reference evidence="10 11" key="1">
    <citation type="journal article" date="2020" name="Sci. Rep.">
        <title>A novel cyanobacterial geosmin producer, revising GeoA distribution and dispersion patterns in Bacteria.</title>
        <authorList>
            <person name="Churro C."/>
            <person name="Semedo-Aguiar A.P."/>
            <person name="Silva A.D."/>
            <person name="Pereira-Leal J.B."/>
            <person name="Leite R.B."/>
        </authorList>
    </citation>
    <scope>NUCLEOTIDE SEQUENCE [LARGE SCALE GENOMIC DNA]</scope>
    <source>
        <strain evidence="10 11">IPMA8</strain>
    </source>
</reference>
<dbReference type="PANTHER" id="PTHR42718">
    <property type="entry name" value="MAJOR FACILITATOR SUPERFAMILY MULTIDRUG TRANSPORTER MFSC"/>
    <property type="match status" value="1"/>
</dbReference>
<feature type="transmembrane region" description="Helical" evidence="8">
    <location>
        <begin position="63"/>
        <end position="79"/>
    </location>
</feature>
<name>A0ABX2D0C5_9CYAN</name>
<evidence type="ECO:0000256" key="2">
    <source>
        <dbReference type="ARBA" id="ARBA00008537"/>
    </source>
</evidence>
<dbReference type="NCBIfam" id="TIGR00711">
    <property type="entry name" value="efflux_EmrB"/>
    <property type="match status" value="1"/>
</dbReference>
<dbReference type="PRINTS" id="PR01036">
    <property type="entry name" value="TCRTETB"/>
</dbReference>
<dbReference type="InterPro" id="IPR011701">
    <property type="entry name" value="MFS"/>
</dbReference>
<dbReference type="Gene3D" id="1.20.1720.10">
    <property type="entry name" value="Multidrug resistance protein D"/>
    <property type="match status" value="1"/>
</dbReference>
<evidence type="ECO:0000313" key="11">
    <source>
        <dbReference type="Proteomes" id="UP000702425"/>
    </source>
</evidence>
<dbReference type="PROSITE" id="PS50850">
    <property type="entry name" value="MFS"/>
    <property type="match status" value="1"/>
</dbReference>
<keyword evidence="5 8" id="KW-0812">Transmembrane</keyword>